<evidence type="ECO:0000313" key="12">
    <source>
        <dbReference type="EMBL" id="OIP43744.1"/>
    </source>
</evidence>
<evidence type="ECO:0000256" key="7">
    <source>
        <dbReference type="ARBA" id="ARBA00022977"/>
    </source>
</evidence>
<dbReference type="PANTHER" id="PTHR43322:SF5">
    <property type="entry name" value="1-DEOXY-D-XYLULOSE-5-PHOSPHATE SYNTHASE, CHLOROPLASTIC"/>
    <property type="match status" value="1"/>
</dbReference>
<proteinExistence type="inferred from homology"/>
<evidence type="ECO:0000256" key="5">
    <source>
        <dbReference type="ARBA" id="ARBA00022723"/>
    </source>
</evidence>
<dbReference type="InterPro" id="IPR049557">
    <property type="entry name" value="Transketolase_CS"/>
</dbReference>
<feature type="binding site" evidence="10">
    <location>
        <position position="144"/>
    </location>
    <ligand>
        <name>Mg(2+)</name>
        <dbReference type="ChEBI" id="CHEBI:18420"/>
    </ligand>
</feature>
<dbReference type="GO" id="GO:0000287">
    <property type="term" value="F:magnesium ion binding"/>
    <property type="evidence" value="ECO:0007669"/>
    <property type="project" value="UniProtKB-UniRule"/>
</dbReference>
<comment type="cofactor">
    <cofactor evidence="10">
        <name>Mg(2+)</name>
        <dbReference type="ChEBI" id="CHEBI:18420"/>
    </cofactor>
    <text evidence="10">Binds 1 Mg(2+) ion per subunit.</text>
</comment>
<evidence type="ECO:0000256" key="9">
    <source>
        <dbReference type="ARBA" id="ARBA00023229"/>
    </source>
</evidence>
<dbReference type="SMART" id="SM00861">
    <property type="entry name" value="Transket_pyr"/>
    <property type="match status" value="1"/>
</dbReference>
<dbReference type="STRING" id="1817895.AUJ95_00150"/>
<name>A0A1J5ELU1_9BACT</name>
<dbReference type="GO" id="GO:0016114">
    <property type="term" value="P:terpenoid biosynthetic process"/>
    <property type="evidence" value="ECO:0007669"/>
    <property type="project" value="UniProtKB-UniRule"/>
</dbReference>
<dbReference type="Pfam" id="PF02780">
    <property type="entry name" value="Transketolase_C"/>
    <property type="match status" value="1"/>
</dbReference>
<feature type="binding site" evidence="10">
    <location>
        <position position="173"/>
    </location>
    <ligand>
        <name>Mg(2+)</name>
        <dbReference type="ChEBI" id="CHEBI:18420"/>
    </ligand>
</feature>
<dbReference type="Gene3D" id="3.40.50.970">
    <property type="match status" value="2"/>
</dbReference>
<keyword evidence="5 10" id="KW-0479">Metal-binding</keyword>
<reference evidence="12 13" key="1">
    <citation type="journal article" date="2016" name="Environ. Microbiol.">
        <title>Genomic resolution of a cold subsurface aquifer community provides metabolic insights for novel microbes adapted to high CO concentrations.</title>
        <authorList>
            <person name="Probst A.J."/>
            <person name="Castelle C.J."/>
            <person name="Singh A."/>
            <person name="Brown C.T."/>
            <person name="Anantharaman K."/>
            <person name="Sharon I."/>
            <person name="Hug L.A."/>
            <person name="Burstein D."/>
            <person name="Emerson J.B."/>
            <person name="Thomas B.C."/>
            <person name="Banfield J.F."/>
        </authorList>
    </citation>
    <scope>NUCLEOTIDE SEQUENCE [LARGE SCALE GENOMIC DNA]</scope>
    <source>
        <strain evidence="12">CG2_30_40_21</strain>
    </source>
</reference>
<protein>
    <recommendedName>
        <fullName evidence="10">1-deoxy-D-xylulose-5-phosphate synthase</fullName>
        <ecNumber evidence="10">2.2.1.7</ecNumber>
    </recommendedName>
    <alternativeName>
        <fullName evidence="10">1-deoxyxylulose-5-phosphate synthase</fullName>
        <shortName evidence="10">DXP synthase</shortName>
        <shortName evidence="10">DXPS</shortName>
    </alternativeName>
</protein>
<dbReference type="GO" id="GO:0030976">
    <property type="term" value="F:thiamine pyrophosphate binding"/>
    <property type="evidence" value="ECO:0007669"/>
    <property type="project" value="UniProtKB-UniRule"/>
</dbReference>
<dbReference type="CDD" id="cd07033">
    <property type="entry name" value="TPP_PYR_DXS_TK_like"/>
    <property type="match status" value="1"/>
</dbReference>
<dbReference type="NCBIfam" id="NF003933">
    <property type="entry name" value="PRK05444.2-2"/>
    <property type="match status" value="1"/>
</dbReference>
<dbReference type="EMBL" id="MNYI01000006">
    <property type="protein sequence ID" value="OIP43744.1"/>
    <property type="molecule type" value="Genomic_DNA"/>
</dbReference>
<dbReference type="Pfam" id="PF13292">
    <property type="entry name" value="DXP_synthase_N"/>
    <property type="match status" value="1"/>
</dbReference>
<dbReference type="PANTHER" id="PTHR43322">
    <property type="entry name" value="1-D-DEOXYXYLULOSE 5-PHOSPHATE SYNTHASE-RELATED"/>
    <property type="match status" value="1"/>
</dbReference>
<keyword evidence="6 10" id="KW-0460">Magnesium</keyword>
<evidence type="ECO:0000256" key="6">
    <source>
        <dbReference type="ARBA" id="ARBA00022842"/>
    </source>
</evidence>
<dbReference type="Gene3D" id="3.40.50.920">
    <property type="match status" value="1"/>
</dbReference>
<evidence type="ECO:0000256" key="10">
    <source>
        <dbReference type="HAMAP-Rule" id="MF_00315"/>
    </source>
</evidence>
<dbReference type="SUPFAM" id="SSF52518">
    <property type="entry name" value="Thiamin diphosphate-binding fold (THDP-binding)"/>
    <property type="match status" value="2"/>
</dbReference>
<organism evidence="12 13">
    <name type="scientific">Candidatus Desantisbacteria bacterium CG2_30_40_21</name>
    <dbReference type="NCBI Taxonomy" id="1817895"/>
    <lineage>
        <taxon>Bacteria</taxon>
        <taxon>Candidatus Desantisiibacteriota</taxon>
    </lineage>
</organism>
<feature type="binding site" evidence="10">
    <location>
        <position position="284"/>
    </location>
    <ligand>
        <name>thiamine diphosphate</name>
        <dbReference type="ChEBI" id="CHEBI:58937"/>
    </ligand>
</feature>
<dbReference type="AlphaFoldDB" id="A0A1J5ELU1"/>
<evidence type="ECO:0000313" key="13">
    <source>
        <dbReference type="Proteomes" id="UP000183085"/>
    </source>
</evidence>
<dbReference type="UniPathway" id="UPA00064">
    <property type="reaction ID" value="UER00091"/>
</dbReference>
<dbReference type="InterPro" id="IPR029061">
    <property type="entry name" value="THDP-binding"/>
</dbReference>
<dbReference type="GO" id="GO:0019288">
    <property type="term" value="P:isopentenyl diphosphate biosynthetic process, methylerythritol 4-phosphate pathway"/>
    <property type="evidence" value="ECO:0007669"/>
    <property type="project" value="TreeGrafter"/>
</dbReference>
<dbReference type="SUPFAM" id="SSF52922">
    <property type="entry name" value="TK C-terminal domain-like"/>
    <property type="match status" value="1"/>
</dbReference>
<dbReference type="GO" id="GO:0008661">
    <property type="term" value="F:1-deoxy-D-xylulose-5-phosphate synthase activity"/>
    <property type="evidence" value="ECO:0007669"/>
    <property type="project" value="UniProtKB-UniRule"/>
</dbReference>
<comment type="function">
    <text evidence="10">Catalyzes the acyloin condensation reaction between C atoms 2 and 3 of pyruvate and glyceraldehyde 3-phosphate to yield 1-deoxy-D-xylulose-5-phosphate (DXP).</text>
</comment>
<dbReference type="EC" id="2.2.1.7" evidence="10"/>
<gene>
    <name evidence="10" type="primary">dxs</name>
    <name evidence="12" type="ORF">AUJ95_00150</name>
</gene>
<keyword evidence="9 10" id="KW-0414">Isoprene biosynthesis</keyword>
<dbReference type="GO" id="GO:0009228">
    <property type="term" value="P:thiamine biosynthetic process"/>
    <property type="evidence" value="ECO:0007669"/>
    <property type="project" value="UniProtKB-UniRule"/>
</dbReference>
<dbReference type="PROSITE" id="PS00801">
    <property type="entry name" value="TRANSKETOLASE_1"/>
    <property type="match status" value="1"/>
</dbReference>
<dbReference type="NCBIfam" id="TIGR00204">
    <property type="entry name" value="dxs"/>
    <property type="match status" value="1"/>
</dbReference>
<evidence type="ECO:0000256" key="4">
    <source>
        <dbReference type="ARBA" id="ARBA00022679"/>
    </source>
</evidence>
<comment type="caution">
    <text evidence="12">The sequence shown here is derived from an EMBL/GenBank/DDBJ whole genome shotgun (WGS) entry which is preliminary data.</text>
</comment>
<comment type="subunit">
    <text evidence="3 10">Homodimer.</text>
</comment>
<dbReference type="Proteomes" id="UP000183085">
    <property type="component" value="Unassembled WGS sequence"/>
</dbReference>
<feature type="binding site" evidence="10">
    <location>
        <position position="364"/>
    </location>
    <ligand>
        <name>thiamine diphosphate</name>
        <dbReference type="ChEBI" id="CHEBI:58937"/>
    </ligand>
</feature>
<comment type="catalytic activity">
    <reaction evidence="10">
        <text>D-glyceraldehyde 3-phosphate + pyruvate + H(+) = 1-deoxy-D-xylulose 5-phosphate + CO2</text>
        <dbReference type="Rhea" id="RHEA:12605"/>
        <dbReference type="ChEBI" id="CHEBI:15361"/>
        <dbReference type="ChEBI" id="CHEBI:15378"/>
        <dbReference type="ChEBI" id="CHEBI:16526"/>
        <dbReference type="ChEBI" id="CHEBI:57792"/>
        <dbReference type="ChEBI" id="CHEBI:59776"/>
        <dbReference type="EC" id="2.2.1.7"/>
    </reaction>
</comment>
<dbReference type="PROSITE" id="PS00802">
    <property type="entry name" value="TRANSKETOLASE_2"/>
    <property type="match status" value="1"/>
</dbReference>
<evidence type="ECO:0000256" key="1">
    <source>
        <dbReference type="ARBA" id="ARBA00004980"/>
    </source>
</evidence>
<comment type="cofactor">
    <cofactor evidence="10">
        <name>thiamine diphosphate</name>
        <dbReference type="ChEBI" id="CHEBI:58937"/>
    </cofactor>
    <text evidence="10">Binds 1 thiamine pyrophosphate per subunit.</text>
</comment>
<feature type="binding site" evidence="10">
    <location>
        <begin position="113"/>
        <end position="115"/>
    </location>
    <ligand>
        <name>thiamine diphosphate</name>
        <dbReference type="ChEBI" id="CHEBI:58937"/>
    </ligand>
</feature>
<evidence type="ECO:0000256" key="8">
    <source>
        <dbReference type="ARBA" id="ARBA00023052"/>
    </source>
</evidence>
<accession>A0A1J5ELU1</accession>
<feature type="binding site" evidence="10">
    <location>
        <begin position="145"/>
        <end position="146"/>
    </location>
    <ligand>
        <name>thiamine diphosphate</name>
        <dbReference type="ChEBI" id="CHEBI:58937"/>
    </ligand>
</feature>
<dbReference type="HAMAP" id="MF_00315">
    <property type="entry name" value="DXP_synth"/>
    <property type="match status" value="1"/>
</dbReference>
<evidence type="ECO:0000256" key="2">
    <source>
        <dbReference type="ARBA" id="ARBA00011081"/>
    </source>
</evidence>
<dbReference type="InterPro" id="IPR033248">
    <property type="entry name" value="Transketolase_C"/>
</dbReference>
<feature type="binding site" evidence="10">
    <location>
        <position position="72"/>
    </location>
    <ligand>
        <name>thiamine diphosphate</name>
        <dbReference type="ChEBI" id="CHEBI:58937"/>
    </ligand>
</feature>
<feature type="binding site" evidence="10">
    <location>
        <position position="173"/>
    </location>
    <ligand>
        <name>thiamine diphosphate</name>
        <dbReference type="ChEBI" id="CHEBI:58937"/>
    </ligand>
</feature>
<keyword evidence="7 10" id="KW-0784">Thiamine biosynthesis</keyword>
<feature type="domain" description="Transketolase-like pyrimidine-binding" evidence="11">
    <location>
        <begin position="313"/>
        <end position="477"/>
    </location>
</feature>
<dbReference type="Pfam" id="PF02779">
    <property type="entry name" value="Transket_pyr"/>
    <property type="match status" value="1"/>
</dbReference>
<dbReference type="FunFam" id="3.40.50.970:FF:000005">
    <property type="entry name" value="1-deoxy-D-xylulose-5-phosphate synthase"/>
    <property type="match status" value="1"/>
</dbReference>
<dbReference type="InterPro" id="IPR009014">
    <property type="entry name" value="Transketo_C/PFOR_II"/>
</dbReference>
<sequence>MILKKIISPDDLKTLTIPELKQLLTEIRELIINTVSTNGGHLASSLGVVELTVAIHYIFNAPQDKIIWDVGHQAYAHKILTGRKDAFGSLRTIQGIAGFPKIEESPYDAFTTGHASTSISAALGMAIARDMAKESHKIVAIIGDGSISGGLAFEALNHAGYLGKDILIILNSNEMSISPTVGALAKYLNKILTAPIYNRFRKDVQELLSKVPRIGNTVVDLAQRVEEGIKNVLVHGVLFEYLGLRYIGPVDGHNLPLLIETLKSVRKLKGPILLHVITKKGYGYEPAEKHPDMFHGLGPFDVTTGQSQKGQGITFSEVFGNALVELAASNPKIVAITAAMEDGTGLGEFKEMFSKRLFDVGIAEEHAVTMAGGMAASGLKPVVAIYSTFLQRAYDQILHDVCLPNLPVVFCLDRAGLVGEDGATHHGVFDIAYLRHMPNITLCAPKDAAELKEMLALGINSNSPFAIRYPRGKVVAPPSPVKNGENTIVEMGRAEVIRDGMDAYIIACGSMTWIAIEAALRLDGEFSLGVINARFIKPLDTETILRVAEKTGRIITLEEHVLAGGFGSAVCELLNKYRIKAGITSLGLPDSFVEHGKTSLLLKKYGLDVDGVVEGIRENMGR</sequence>
<evidence type="ECO:0000259" key="11">
    <source>
        <dbReference type="SMART" id="SM00861"/>
    </source>
</evidence>
<comment type="pathway">
    <text evidence="1 10">Metabolic intermediate biosynthesis; 1-deoxy-D-xylulose 5-phosphate biosynthesis; 1-deoxy-D-xylulose 5-phosphate from D-glyceraldehyde 3-phosphate and pyruvate: step 1/1.</text>
</comment>
<dbReference type="CDD" id="cd02007">
    <property type="entry name" value="TPP_DXS"/>
    <property type="match status" value="1"/>
</dbReference>
<dbReference type="InterPro" id="IPR005477">
    <property type="entry name" value="Dxylulose-5-P_synthase"/>
</dbReference>
<evidence type="ECO:0000256" key="3">
    <source>
        <dbReference type="ARBA" id="ARBA00011738"/>
    </source>
</evidence>
<keyword evidence="8 10" id="KW-0786">Thiamine pyrophosphate</keyword>
<dbReference type="InterPro" id="IPR005475">
    <property type="entry name" value="Transketolase-like_Pyr-bd"/>
</dbReference>
<dbReference type="GO" id="GO:0005829">
    <property type="term" value="C:cytosol"/>
    <property type="evidence" value="ECO:0007669"/>
    <property type="project" value="TreeGrafter"/>
</dbReference>
<comment type="similarity">
    <text evidence="2 10">Belongs to the transketolase family. DXPS subfamily.</text>
</comment>
<keyword evidence="4 10" id="KW-0808">Transferase</keyword>
<dbReference type="InterPro" id="IPR020826">
    <property type="entry name" value="Transketolase_BS"/>
</dbReference>